<dbReference type="AlphaFoldDB" id="A0A3E2UDN9"/>
<sequence>MRNTSSASDSRRTRSGKDASVYNENGVMVAYIETFKSTVNFANSKYKVLGDMQEHATPGSYTVTLSFSAITIMSEEFFTDVMAAMEIGESPRWNIQGALGGRDGDEERVMYRDVLPDGDIDIQNYTVGDTIKRQFNCFVNKPPKLASLLAA</sequence>
<evidence type="ECO:0000313" key="1">
    <source>
        <dbReference type="EMBL" id="RGB94329.1"/>
    </source>
</evidence>
<comment type="caution">
    <text evidence="1">The sequence shown here is derived from an EMBL/GenBank/DDBJ whole genome shotgun (WGS) entry which is preliminary data.</text>
</comment>
<organism evidence="1 2">
    <name type="scientific">Faecalibacterium prausnitzii</name>
    <dbReference type="NCBI Taxonomy" id="853"/>
    <lineage>
        <taxon>Bacteria</taxon>
        <taxon>Bacillati</taxon>
        <taxon>Bacillota</taxon>
        <taxon>Clostridia</taxon>
        <taxon>Eubacteriales</taxon>
        <taxon>Oscillospiraceae</taxon>
        <taxon>Faecalibacterium</taxon>
    </lineage>
</organism>
<protein>
    <submittedName>
        <fullName evidence="1">Uncharacterized protein</fullName>
    </submittedName>
</protein>
<accession>A0A3E2UDN9</accession>
<dbReference type="Gene3D" id="2.30.110.40">
    <property type="entry name" value="Phage tail tube protein"/>
    <property type="match status" value="1"/>
</dbReference>
<evidence type="ECO:0000313" key="2">
    <source>
        <dbReference type="Proteomes" id="UP000260783"/>
    </source>
</evidence>
<dbReference type="EMBL" id="QVEW01000018">
    <property type="protein sequence ID" value="RGB94329.1"/>
    <property type="molecule type" value="Genomic_DNA"/>
</dbReference>
<dbReference type="Pfam" id="PF09393">
    <property type="entry name" value="DUF2001"/>
    <property type="match status" value="1"/>
</dbReference>
<dbReference type="InterPro" id="IPR018989">
    <property type="entry name" value="DUF2001"/>
</dbReference>
<dbReference type="SUPFAM" id="SSF69279">
    <property type="entry name" value="Phage tail proteins"/>
    <property type="match status" value="1"/>
</dbReference>
<name>A0A3E2UDN9_9FIRM</name>
<dbReference type="InterPro" id="IPR038628">
    <property type="entry name" value="XkdM-like_sf"/>
</dbReference>
<dbReference type="Proteomes" id="UP000260783">
    <property type="component" value="Unassembled WGS sequence"/>
</dbReference>
<proteinExistence type="predicted"/>
<dbReference type="RefSeq" id="WP_117527891.1">
    <property type="nucleotide sequence ID" value="NZ_JAQCXC010000018.1"/>
</dbReference>
<gene>
    <name evidence="1" type="ORF">DWZ04_13640</name>
</gene>
<reference evidence="1 2" key="1">
    <citation type="submission" date="2018-08" db="EMBL/GenBank/DDBJ databases">
        <title>A genome reference for cultivated species of the human gut microbiota.</title>
        <authorList>
            <person name="Zou Y."/>
            <person name="Xue W."/>
            <person name="Luo G."/>
        </authorList>
    </citation>
    <scope>NUCLEOTIDE SEQUENCE [LARGE SCALE GENOMIC DNA]</scope>
    <source>
        <strain evidence="1 2">AF29-11BH</strain>
    </source>
</reference>